<keyword evidence="1" id="KW-0812">Transmembrane</keyword>
<dbReference type="EMBL" id="JBBNAE010000008">
    <property type="protein sequence ID" value="KAK9101947.1"/>
    <property type="molecule type" value="Genomic_DNA"/>
</dbReference>
<sequence>MRLMKSDTIPTATQLQEAGVKIRAAPKGTTTLLNVKFENGILEIPELIVNSRMKLRFQNVIAFERCYYSSSYCLNYLRLLDHLIDTPSDVLLLKDKGIIINLFGDDEEVADMFNNIGSTVISTVDSQYTDLYEELNQYYANPWRKWKAMLKRDYFNSPWSSIAFAAAAMILIWTLIQTICTVMQTDIGQQILERKITIEDDRAIASLEAKLLQGQHHFISCKSCIFKVLATIRELDEKAFIPKAVSIGPYHRKKLEQYEAMEKCKVHYLKQFLCHKPSITLKDCVEMLKELEEEARRCYSDDMQPYE</sequence>
<dbReference type="PANTHER" id="PTHR31170:SF25">
    <property type="entry name" value="BNAA09G04570D PROTEIN"/>
    <property type="match status" value="1"/>
</dbReference>
<evidence type="ECO:0000313" key="2">
    <source>
        <dbReference type="EMBL" id="KAK9101947.1"/>
    </source>
</evidence>
<keyword evidence="1" id="KW-0472">Membrane</keyword>
<organism evidence="2 3">
    <name type="scientific">Stephania japonica</name>
    <dbReference type="NCBI Taxonomy" id="461633"/>
    <lineage>
        <taxon>Eukaryota</taxon>
        <taxon>Viridiplantae</taxon>
        <taxon>Streptophyta</taxon>
        <taxon>Embryophyta</taxon>
        <taxon>Tracheophyta</taxon>
        <taxon>Spermatophyta</taxon>
        <taxon>Magnoliopsida</taxon>
        <taxon>Ranunculales</taxon>
        <taxon>Menispermaceae</taxon>
        <taxon>Menispermoideae</taxon>
        <taxon>Cissampelideae</taxon>
        <taxon>Stephania</taxon>
    </lineage>
</organism>
<comment type="caution">
    <text evidence="2">The sequence shown here is derived from an EMBL/GenBank/DDBJ whole genome shotgun (WGS) entry which is preliminary data.</text>
</comment>
<evidence type="ECO:0000256" key="1">
    <source>
        <dbReference type="SAM" id="Phobius"/>
    </source>
</evidence>
<evidence type="ECO:0000313" key="3">
    <source>
        <dbReference type="Proteomes" id="UP001417504"/>
    </source>
</evidence>
<keyword evidence="1" id="KW-1133">Transmembrane helix</keyword>
<dbReference type="PANTHER" id="PTHR31170">
    <property type="entry name" value="BNAC04G53230D PROTEIN"/>
    <property type="match status" value="1"/>
</dbReference>
<feature type="transmembrane region" description="Helical" evidence="1">
    <location>
        <begin position="154"/>
        <end position="176"/>
    </location>
</feature>
<gene>
    <name evidence="2" type="ORF">Sjap_019201</name>
</gene>
<dbReference type="AlphaFoldDB" id="A0AAP0F153"/>
<protein>
    <submittedName>
        <fullName evidence="2">Uncharacterized protein</fullName>
    </submittedName>
</protein>
<dbReference type="Proteomes" id="UP001417504">
    <property type="component" value="Unassembled WGS sequence"/>
</dbReference>
<name>A0AAP0F153_9MAGN</name>
<reference evidence="2 3" key="1">
    <citation type="submission" date="2024-01" db="EMBL/GenBank/DDBJ databases">
        <title>Genome assemblies of Stephania.</title>
        <authorList>
            <person name="Yang L."/>
        </authorList>
    </citation>
    <scope>NUCLEOTIDE SEQUENCE [LARGE SCALE GENOMIC DNA]</scope>
    <source>
        <strain evidence="2">QJT</strain>
        <tissue evidence="2">Leaf</tissue>
    </source>
</reference>
<dbReference type="Pfam" id="PF03140">
    <property type="entry name" value="DUF247"/>
    <property type="match status" value="2"/>
</dbReference>
<keyword evidence="3" id="KW-1185">Reference proteome</keyword>
<dbReference type="InterPro" id="IPR004158">
    <property type="entry name" value="DUF247_pln"/>
</dbReference>
<accession>A0AAP0F153</accession>
<proteinExistence type="predicted"/>